<dbReference type="PRINTS" id="PR00190">
    <property type="entry name" value="ACTIN"/>
</dbReference>
<comment type="subcellular location">
    <subcellularLocation>
        <location evidence="1">Cytoplasm</location>
        <location evidence="1">Cytoskeleton</location>
    </subcellularLocation>
</comment>
<dbReference type="GO" id="GO:0005524">
    <property type="term" value="F:ATP binding"/>
    <property type="evidence" value="ECO:0007669"/>
    <property type="project" value="UniProtKB-KW"/>
</dbReference>
<evidence type="ECO:0000313" key="8">
    <source>
        <dbReference type="Proteomes" id="UP000801428"/>
    </source>
</evidence>
<evidence type="ECO:0000256" key="2">
    <source>
        <dbReference type="ARBA" id="ARBA00022490"/>
    </source>
</evidence>
<dbReference type="Gene3D" id="3.30.420.40">
    <property type="match status" value="2"/>
</dbReference>
<organism evidence="7 8">
    <name type="scientific">Curvularia kusanoi</name>
    <name type="common">Cochliobolus kusanoi</name>
    <dbReference type="NCBI Taxonomy" id="90978"/>
    <lineage>
        <taxon>Eukaryota</taxon>
        <taxon>Fungi</taxon>
        <taxon>Dikarya</taxon>
        <taxon>Ascomycota</taxon>
        <taxon>Pezizomycotina</taxon>
        <taxon>Dothideomycetes</taxon>
        <taxon>Pleosporomycetidae</taxon>
        <taxon>Pleosporales</taxon>
        <taxon>Pleosporineae</taxon>
        <taxon>Pleosporaceae</taxon>
        <taxon>Curvularia</taxon>
    </lineage>
</organism>
<dbReference type="InterPro" id="IPR043129">
    <property type="entry name" value="ATPase_NBD"/>
</dbReference>
<evidence type="ECO:0000256" key="3">
    <source>
        <dbReference type="ARBA" id="ARBA00022741"/>
    </source>
</evidence>
<dbReference type="PROSITE" id="PS01132">
    <property type="entry name" value="ACTINS_ACT_LIKE"/>
    <property type="match status" value="1"/>
</dbReference>
<protein>
    <submittedName>
        <fullName evidence="7">Actin-like protein</fullName>
    </submittedName>
</protein>
<dbReference type="SUPFAM" id="SSF53067">
    <property type="entry name" value="Actin-like ATPase domain"/>
    <property type="match status" value="2"/>
</dbReference>
<reference evidence="7" key="1">
    <citation type="submission" date="2019-04" db="EMBL/GenBank/DDBJ databases">
        <title>Sequencing of skin fungus with MAO and IRED activity.</title>
        <authorList>
            <person name="Marsaioli A.J."/>
            <person name="Bonatto J.M.C."/>
            <person name="Reis Junior O."/>
        </authorList>
    </citation>
    <scope>NUCLEOTIDE SEQUENCE</scope>
    <source>
        <strain evidence="7">30M1</strain>
    </source>
</reference>
<dbReference type="GO" id="GO:0005856">
    <property type="term" value="C:cytoskeleton"/>
    <property type="evidence" value="ECO:0007669"/>
    <property type="project" value="UniProtKB-SubCell"/>
</dbReference>
<dbReference type="InterPro" id="IPR020902">
    <property type="entry name" value="Actin/actin-like_CS"/>
</dbReference>
<dbReference type="FunFam" id="3.30.420.40:FF:000502">
    <property type="entry name" value="Actin-Related Proteins"/>
    <property type="match status" value="1"/>
</dbReference>
<keyword evidence="4" id="KW-0067">ATP-binding</keyword>
<keyword evidence="2" id="KW-0963">Cytoplasm</keyword>
<accession>A0A9P4T8U4</accession>
<dbReference type="OrthoDB" id="5132116at2759"/>
<comment type="caution">
    <text evidence="7">The sequence shown here is derived from an EMBL/GenBank/DDBJ whole genome shotgun (WGS) entry which is preliminary data.</text>
</comment>
<sequence length="378" mass="42011">MGSRLHNAPIVIDNGSGTIRAGFAGEDVPKIYIPSYVGRPKHVRTMAGALEGDVFIGPPAADHKGLFKINYPLEHGIVTDWDDMERIWQYVYNEGLKTVSEDHPVLLTEAPLNPRENREVAAQILFETFNVPALYCSVQAVLSLYASGKTTGLVLDSGDGVTHAVPVYQGFSIPNSIRRIDVAGRDVTEQFQLQLRKGGHIFHTSAEKEIVKSIKESTGYVALDITKEEKDWSGSRSEGKSIDYTLPDGQKLKIGAERFRAPEILFNPELIGLEYPGVHQIVVEAIQRTDMDLRKALYGNIVLSGGSTLTKGFGNRLLHEVQRLAVKDMRIKILAPPERIYTTWTGGSILAGLSTFKKMWVEKDEWQENPDIIHTKFA</sequence>
<evidence type="ECO:0000256" key="6">
    <source>
        <dbReference type="ARBA" id="ARBA00038483"/>
    </source>
</evidence>
<proteinExistence type="inferred from homology"/>
<evidence type="ECO:0000256" key="1">
    <source>
        <dbReference type="ARBA" id="ARBA00004245"/>
    </source>
</evidence>
<dbReference type="AlphaFoldDB" id="A0A9P4T8U4"/>
<dbReference type="Proteomes" id="UP000801428">
    <property type="component" value="Unassembled WGS sequence"/>
</dbReference>
<dbReference type="Gene3D" id="3.90.640.10">
    <property type="entry name" value="Actin, Chain A, domain 4"/>
    <property type="match status" value="1"/>
</dbReference>
<dbReference type="PANTHER" id="PTHR11937">
    <property type="entry name" value="ACTIN"/>
    <property type="match status" value="1"/>
</dbReference>
<dbReference type="EMBL" id="SWKU01000023">
    <property type="protein sequence ID" value="KAF2997345.1"/>
    <property type="molecule type" value="Genomic_DNA"/>
</dbReference>
<comment type="similarity">
    <text evidence="6">Belongs to the actin family. ARP1 subfamily.</text>
</comment>
<dbReference type="FunFam" id="3.90.640.10:FF:000015">
    <property type="entry name" value="Actin-like protein"/>
    <property type="match status" value="1"/>
</dbReference>
<keyword evidence="5" id="KW-0206">Cytoskeleton</keyword>
<name>A0A9P4T8U4_CURKU</name>
<evidence type="ECO:0000313" key="7">
    <source>
        <dbReference type="EMBL" id="KAF2997345.1"/>
    </source>
</evidence>
<dbReference type="SMART" id="SM00268">
    <property type="entry name" value="ACTIN"/>
    <property type="match status" value="1"/>
</dbReference>
<keyword evidence="8" id="KW-1185">Reference proteome</keyword>
<evidence type="ECO:0000256" key="5">
    <source>
        <dbReference type="ARBA" id="ARBA00023212"/>
    </source>
</evidence>
<keyword evidence="3" id="KW-0547">Nucleotide-binding</keyword>
<dbReference type="Pfam" id="PF00022">
    <property type="entry name" value="Actin"/>
    <property type="match status" value="1"/>
</dbReference>
<evidence type="ECO:0000256" key="4">
    <source>
        <dbReference type="ARBA" id="ARBA00022840"/>
    </source>
</evidence>
<dbReference type="CDD" id="cd10216">
    <property type="entry name" value="ASKHA_NBD_Arp1"/>
    <property type="match status" value="1"/>
</dbReference>
<dbReference type="InterPro" id="IPR004000">
    <property type="entry name" value="Actin"/>
</dbReference>
<gene>
    <name evidence="7" type="primary">RO4</name>
    <name evidence="7" type="ORF">E8E13_003432</name>
</gene>